<dbReference type="AlphaFoldDB" id="A0A3P8MDA9"/>
<evidence type="ECO:0000313" key="2">
    <source>
        <dbReference type="EMBL" id="VDR38643.1"/>
    </source>
</evidence>
<dbReference type="SUPFAM" id="SSF54427">
    <property type="entry name" value="NTF2-like"/>
    <property type="match status" value="1"/>
</dbReference>
<organism evidence="2 3">
    <name type="scientific">Tsukamurella paurometabola</name>
    <name type="common">Corynebacterium paurometabolum</name>
    <dbReference type="NCBI Taxonomy" id="2061"/>
    <lineage>
        <taxon>Bacteria</taxon>
        <taxon>Bacillati</taxon>
        <taxon>Actinomycetota</taxon>
        <taxon>Actinomycetes</taxon>
        <taxon>Mycobacteriales</taxon>
        <taxon>Tsukamurellaceae</taxon>
        <taxon>Tsukamurella</taxon>
    </lineage>
</organism>
<reference evidence="2 3" key="1">
    <citation type="submission" date="2018-12" db="EMBL/GenBank/DDBJ databases">
        <authorList>
            <consortium name="Pathogen Informatics"/>
        </authorList>
    </citation>
    <scope>NUCLEOTIDE SEQUENCE [LARGE SCALE GENOMIC DNA]</scope>
    <source>
        <strain evidence="2 3">NCTC10741</strain>
    </source>
</reference>
<dbReference type="OrthoDB" id="7845843at2"/>
<accession>A0A3P8MDA9</accession>
<dbReference type="InterPro" id="IPR032710">
    <property type="entry name" value="NTF2-like_dom_sf"/>
</dbReference>
<protein>
    <submittedName>
        <fullName evidence="2">Uncharacterized protein conserved in bacteria</fullName>
    </submittedName>
</protein>
<feature type="domain" description="DUF4440" evidence="1">
    <location>
        <begin position="10"/>
        <end position="85"/>
    </location>
</feature>
<evidence type="ECO:0000313" key="3">
    <source>
        <dbReference type="Proteomes" id="UP000271626"/>
    </source>
</evidence>
<sequence>MKGMRSLIQELELMSPTTRADASRLRELLHPEFVEIGRSGRRWTRDPIIESLRAQPRERGPVVDEWDFTDITDELILVTYRTDDGGRVSRHSSLWDTTGPTPVMRFHQGTVVP</sequence>
<dbReference type="EMBL" id="LR131273">
    <property type="protein sequence ID" value="VDR38643.1"/>
    <property type="molecule type" value="Genomic_DNA"/>
</dbReference>
<gene>
    <name evidence="2" type="ORF">NCTC10741_01766</name>
</gene>
<dbReference type="Gene3D" id="3.10.450.50">
    <property type="match status" value="1"/>
</dbReference>
<proteinExistence type="predicted"/>
<dbReference type="Pfam" id="PF14534">
    <property type="entry name" value="DUF4440"/>
    <property type="match status" value="1"/>
</dbReference>
<dbReference type="InterPro" id="IPR027843">
    <property type="entry name" value="DUF4440"/>
</dbReference>
<evidence type="ECO:0000259" key="1">
    <source>
        <dbReference type="Pfam" id="PF14534"/>
    </source>
</evidence>
<dbReference type="Proteomes" id="UP000271626">
    <property type="component" value="Chromosome"/>
</dbReference>
<name>A0A3P8MDA9_TSUPA</name>